<evidence type="ECO:0000313" key="2">
    <source>
        <dbReference type="EMBL" id="KAG0573879.1"/>
    </source>
</evidence>
<dbReference type="Proteomes" id="UP000822688">
    <property type="component" value="Chromosome V"/>
</dbReference>
<evidence type="ECO:0000313" key="3">
    <source>
        <dbReference type="Proteomes" id="UP000822688"/>
    </source>
</evidence>
<proteinExistence type="predicted"/>
<feature type="region of interest" description="Disordered" evidence="1">
    <location>
        <begin position="177"/>
        <end position="204"/>
    </location>
</feature>
<gene>
    <name evidence="2" type="ORF">KC19_VG217800</name>
</gene>
<feature type="compositionally biased region" description="Basic and acidic residues" evidence="1">
    <location>
        <begin position="178"/>
        <end position="191"/>
    </location>
</feature>
<keyword evidence="3" id="KW-1185">Reference proteome</keyword>
<protein>
    <submittedName>
        <fullName evidence="2">Uncharacterized protein</fullName>
    </submittedName>
</protein>
<dbReference type="AlphaFoldDB" id="A0A8T0HT06"/>
<organism evidence="2 3">
    <name type="scientific">Ceratodon purpureus</name>
    <name type="common">Fire moss</name>
    <name type="synonym">Dicranum purpureum</name>
    <dbReference type="NCBI Taxonomy" id="3225"/>
    <lineage>
        <taxon>Eukaryota</taxon>
        <taxon>Viridiplantae</taxon>
        <taxon>Streptophyta</taxon>
        <taxon>Embryophyta</taxon>
        <taxon>Bryophyta</taxon>
        <taxon>Bryophytina</taxon>
        <taxon>Bryopsida</taxon>
        <taxon>Dicranidae</taxon>
        <taxon>Pseudoditrichales</taxon>
        <taxon>Ditrichaceae</taxon>
        <taxon>Ceratodon</taxon>
    </lineage>
</organism>
<sequence>MGFYVNVAQIHFADNDPQFITVENFVRQTYEFDPPLKEGWFPTYMRRSLEKSRSIFRKHFKTYGTKHPDCAENKHYALQAWWASPGGSNYAQRIREMNTNRAAQRLSMRLEGFHTERRESLQQSDSENSQGHLEVPEAACDQHIQITSNIPSRKPAEMYENEDDLEMNYDTLHQGTQEPDRVHQDKVDKDNINPGIGEPSVEGSTDVKMDISKILDNIRERKDYADIMQHLRAMLDSESTRNVNTFAAEENGTSHQVHSQLACVSGIIDTGDIGSMRGVELTKSTTCPGQSPIPEAENALNEVINLTPTLVNANNTTAGVAEEGQREAVIVDNHISLKSPNSTTEIHDDIGLSTIVREHEDEVHMNDTNREPQSSSVHFSEPHLVPEAKRAKVNGCLASPLSVQRIVVLGAPDSALSDRAALEHVNVGTVTSFNHDGLVLCPSEVKGKAVPSLSSDKALTSKYEDRVPPNDILPRGNQRKFPLPKAKHVWVLHPTQLGAPVALGRTGYSFKTTKSLLQTFPWYTVQWEVGMQVVEIVKVYQSGVKVMHPTNQFHKAVKLLDDVKGAQCSNGATVMWGSDYLI</sequence>
<dbReference type="EMBL" id="CM026426">
    <property type="protein sequence ID" value="KAG0573879.1"/>
    <property type="molecule type" value="Genomic_DNA"/>
</dbReference>
<accession>A0A8T0HT06</accession>
<name>A0A8T0HT06_CERPU</name>
<reference evidence="2" key="1">
    <citation type="submission" date="2020-06" db="EMBL/GenBank/DDBJ databases">
        <title>WGS assembly of Ceratodon purpureus strain R40.</title>
        <authorList>
            <person name="Carey S.B."/>
            <person name="Jenkins J."/>
            <person name="Shu S."/>
            <person name="Lovell J.T."/>
            <person name="Sreedasyam A."/>
            <person name="Maumus F."/>
            <person name="Tiley G.P."/>
            <person name="Fernandez-Pozo N."/>
            <person name="Barry K."/>
            <person name="Chen C."/>
            <person name="Wang M."/>
            <person name="Lipzen A."/>
            <person name="Daum C."/>
            <person name="Saski C.A."/>
            <person name="Payton A.C."/>
            <person name="Mcbreen J.C."/>
            <person name="Conrad R.E."/>
            <person name="Kollar L.M."/>
            <person name="Olsson S."/>
            <person name="Huttunen S."/>
            <person name="Landis J.B."/>
            <person name="Wickett N.J."/>
            <person name="Johnson M.G."/>
            <person name="Rensing S.A."/>
            <person name="Grimwood J."/>
            <person name="Schmutz J."/>
            <person name="Mcdaniel S.F."/>
        </authorList>
    </citation>
    <scope>NUCLEOTIDE SEQUENCE</scope>
    <source>
        <strain evidence="2">R40</strain>
    </source>
</reference>
<comment type="caution">
    <text evidence="2">The sequence shown here is derived from an EMBL/GenBank/DDBJ whole genome shotgun (WGS) entry which is preliminary data.</text>
</comment>
<evidence type="ECO:0000256" key="1">
    <source>
        <dbReference type="SAM" id="MobiDB-lite"/>
    </source>
</evidence>